<dbReference type="AlphaFoldDB" id="A0A0B7JI64"/>
<evidence type="ECO:0000313" key="1">
    <source>
        <dbReference type="EMBL" id="CEO44483.1"/>
    </source>
</evidence>
<sequence>MDFVGFHVSLSRLLTKVRTVKSPSHIEPCWDIRWAKAEALCFSLLSEARKVSPKIPDKWLSELND</sequence>
<gene>
    <name evidence="1" type="ORF">BN869_000000538_1</name>
</gene>
<organism evidence="1">
    <name type="scientific">Bionectria ochroleuca</name>
    <name type="common">Gliocladium roseum</name>
    <dbReference type="NCBI Taxonomy" id="29856"/>
    <lineage>
        <taxon>Eukaryota</taxon>
        <taxon>Fungi</taxon>
        <taxon>Dikarya</taxon>
        <taxon>Ascomycota</taxon>
        <taxon>Pezizomycotina</taxon>
        <taxon>Sordariomycetes</taxon>
        <taxon>Hypocreomycetidae</taxon>
        <taxon>Hypocreales</taxon>
        <taxon>Bionectriaceae</taxon>
        <taxon>Clonostachys</taxon>
    </lineage>
</organism>
<accession>A0A0B7JI64</accession>
<protein>
    <submittedName>
        <fullName evidence="1">Uncharacterized protein</fullName>
    </submittedName>
</protein>
<reference evidence="1" key="1">
    <citation type="submission" date="2015-01" db="EMBL/GenBank/DDBJ databases">
        <authorList>
            <person name="Durling Mikael"/>
        </authorList>
    </citation>
    <scope>NUCLEOTIDE SEQUENCE</scope>
</reference>
<dbReference type="EMBL" id="CDPU01000001">
    <property type="protein sequence ID" value="CEO44483.1"/>
    <property type="molecule type" value="Genomic_DNA"/>
</dbReference>
<name>A0A0B7JI64_BIOOC</name>
<proteinExistence type="predicted"/>